<dbReference type="Pfam" id="PF12146">
    <property type="entry name" value="Hydrolase_4"/>
    <property type="match status" value="1"/>
</dbReference>
<comment type="caution">
    <text evidence="2">The sequence shown here is derived from an EMBL/GenBank/DDBJ whole genome shotgun (WGS) entry which is preliminary data.</text>
</comment>
<evidence type="ECO:0000313" key="2">
    <source>
        <dbReference type="EMBL" id="MYZ47583.1"/>
    </source>
</evidence>
<evidence type="ECO:0000313" key="3">
    <source>
        <dbReference type="Proteomes" id="UP000773614"/>
    </source>
</evidence>
<dbReference type="Gene3D" id="1.20.1440.110">
    <property type="entry name" value="acylaminoacyl peptidase"/>
    <property type="match status" value="1"/>
</dbReference>
<proteinExistence type="predicted"/>
<dbReference type="AlphaFoldDB" id="A0A964WT30"/>
<gene>
    <name evidence="2" type="ORF">E4O86_07640</name>
</gene>
<dbReference type="EMBL" id="SPKJ01000017">
    <property type="protein sequence ID" value="MYZ47583.1"/>
    <property type="molecule type" value="Genomic_DNA"/>
</dbReference>
<dbReference type="InterPro" id="IPR022742">
    <property type="entry name" value="Hydrolase_4"/>
</dbReference>
<dbReference type="GO" id="GO:0016787">
    <property type="term" value="F:hydrolase activity"/>
    <property type="evidence" value="ECO:0007669"/>
    <property type="project" value="UniProtKB-KW"/>
</dbReference>
<dbReference type="InterPro" id="IPR029058">
    <property type="entry name" value="AB_hydrolase_fold"/>
</dbReference>
<name>A0A964WT30_9HYPH</name>
<evidence type="ECO:0000259" key="1">
    <source>
        <dbReference type="Pfam" id="PF12146"/>
    </source>
</evidence>
<keyword evidence="3" id="KW-1185">Reference proteome</keyword>
<dbReference type="OrthoDB" id="217645at2"/>
<organism evidence="2 3">
    <name type="scientific">Propylenella binzhouense</name>
    <dbReference type="NCBI Taxonomy" id="2555902"/>
    <lineage>
        <taxon>Bacteria</taxon>
        <taxon>Pseudomonadati</taxon>
        <taxon>Pseudomonadota</taxon>
        <taxon>Alphaproteobacteria</taxon>
        <taxon>Hyphomicrobiales</taxon>
        <taxon>Propylenellaceae</taxon>
        <taxon>Propylenella</taxon>
    </lineage>
</organism>
<dbReference type="InterPro" id="IPR050261">
    <property type="entry name" value="FrsA_esterase"/>
</dbReference>
<dbReference type="SUPFAM" id="SSF53474">
    <property type="entry name" value="alpha/beta-Hydrolases"/>
    <property type="match status" value="1"/>
</dbReference>
<dbReference type="Gene3D" id="3.40.50.1820">
    <property type="entry name" value="alpha/beta hydrolase"/>
    <property type="match status" value="1"/>
</dbReference>
<dbReference type="PANTHER" id="PTHR22946">
    <property type="entry name" value="DIENELACTONE HYDROLASE DOMAIN-CONTAINING PROTEIN-RELATED"/>
    <property type="match status" value="1"/>
</dbReference>
<dbReference type="Proteomes" id="UP000773614">
    <property type="component" value="Unassembled WGS sequence"/>
</dbReference>
<dbReference type="RefSeq" id="WP_161139929.1">
    <property type="nucleotide sequence ID" value="NZ_SPKJ01000017.1"/>
</dbReference>
<reference evidence="2" key="1">
    <citation type="submission" date="2019-03" db="EMBL/GenBank/DDBJ databases">
        <title>Afifella sp. nov., isolated from activated sludge.</title>
        <authorList>
            <person name="Li Q."/>
            <person name="Liu Y."/>
        </authorList>
    </citation>
    <scope>NUCLEOTIDE SEQUENCE</scope>
    <source>
        <strain evidence="2">L72</strain>
    </source>
</reference>
<accession>A0A964WT30</accession>
<dbReference type="PANTHER" id="PTHR22946:SF12">
    <property type="entry name" value="CONIDIAL PIGMENT BIOSYNTHESIS PROTEIN AYG1 (AFU_ORTHOLOGUE AFUA_2G17550)"/>
    <property type="match status" value="1"/>
</dbReference>
<keyword evidence="2" id="KW-0378">Hydrolase</keyword>
<feature type="domain" description="Serine aminopeptidase S33" evidence="1">
    <location>
        <begin position="174"/>
        <end position="354"/>
    </location>
</feature>
<protein>
    <submittedName>
        <fullName evidence="2">Alpha/beta hydrolase</fullName>
    </submittedName>
</protein>
<sequence>MTNRWVEQFPGNLKWSNATLVTKGMAPYGVVALNDIERVCERLAARQDEHDAWHEEWSAMADHTVRLAEAADAAGRRISAGDYYMRAGYYYYTAERMIPPGPFKTEVYRKSLACHREGLRRSFTRIEPVEVPYEGGTLPAYFLKAADADGPAPTVVVFDGLDNCKEMSVIFAGLEFSRRGFNTLAIDGPGQGETLRLRNIPSRYDYEVPGRAAYDYVAGRPEVDPSCVTVLGYSFGGYAAPRIAAFDGRYAGCVAFGAMFWDLRGWLVRIEEEMRNHQAATSHFQVPWVLGVPDLDMAKAIEMMGRFTLEGVAERIACPFLVVHGANDRLIPPSQAQILYERAGSADKTLRIFTEDEGAAEHCQVDDRRAGVNFIADWISETVVPQARP</sequence>